<dbReference type="PANTHER" id="PTHR22911:SF137">
    <property type="entry name" value="SOLUTE CARRIER FAMILY 35 MEMBER G2-RELATED"/>
    <property type="match status" value="1"/>
</dbReference>
<dbReference type="SUPFAM" id="SSF103481">
    <property type="entry name" value="Multidrug resistance efflux transporter EmrE"/>
    <property type="match status" value="2"/>
</dbReference>
<evidence type="ECO:0000256" key="1">
    <source>
        <dbReference type="SAM" id="Phobius"/>
    </source>
</evidence>
<feature type="domain" description="EamA" evidence="2">
    <location>
        <begin position="158"/>
        <end position="294"/>
    </location>
</feature>
<evidence type="ECO:0000259" key="2">
    <source>
        <dbReference type="Pfam" id="PF00892"/>
    </source>
</evidence>
<feature type="transmembrane region" description="Helical" evidence="1">
    <location>
        <begin position="248"/>
        <end position="271"/>
    </location>
</feature>
<proteinExistence type="predicted"/>
<keyword evidence="1" id="KW-0812">Transmembrane</keyword>
<feature type="transmembrane region" description="Helical" evidence="1">
    <location>
        <begin position="72"/>
        <end position="93"/>
    </location>
</feature>
<accession>A0A3D9L7W6</accession>
<reference evidence="3 4" key="1">
    <citation type="submission" date="2018-07" db="EMBL/GenBank/DDBJ databases">
        <title>Genomic Encyclopedia of Type Strains, Phase IV (KMG-IV): sequencing the most valuable type-strain genomes for metagenomic binning, comparative biology and taxonomic classification.</title>
        <authorList>
            <person name="Goeker M."/>
        </authorList>
    </citation>
    <scope>NUCLEOTIDE SEQUENCE [LARGE SCALE GENOMIC DNA]</scope>
    <source>
        <strain evidence="3 4">DSM 4134</strain>
    </source>
</reference>
<name>A0A3D9L7W6_MARFU</name>
<feature type="transmembrane region" description="Helical" evidence="1">
    <location>
        <begin position="29"/>
        <end position="51"/>
    </location>
</feature>
<dbReference type="InterPro" id="IPR000620">
    <property type="entry name" value="EamA_dom"/>
</dbReference>
<sequence>MWLLLAIASAFFLGFYDIFKKLALDRNAVLPILFLSTVAGSIIMLGFVLSSRTGLIPADHLAFVPTLTAQEHWLLVLKTLIVLSSWICTYFALKHLPLTIFAPIRSTGPLWTTLGAFVIFAERLTPMQFAGGALIFIFFYLFSTAGKLEGFSFRTNKYVWLMITGTLLGSVSALYDRYLLREINVMAVEAYFTFYQTLLLIPVLAIFWYPNRAKSTPFSWRWSIPFIGLFLLIGDYLYFYSISLPDSLISIIALVRRSNVVIVFIFGALIFKEHNIRKKGFYLIGILVGLVLLVLGR</sequence>
<evidence type="ECO:0000313" key="4">
    <source>
        <dbReference type="Proteomes" id="UP000256779"/>
    </source>
</evidence>
<keyword evidence="4" id="KW-1185">Reference proteome</keyword>
<dbReference type="InterPro" id="IPR037185">
    <property type="entry name" value="EmrE-like"/>
</dbReference>
<organism evidence="3 4">
    <name type="scientific">Marinoscillum furvescens DSM 4134</name>
    <dbReference type="NCBI Taxonomy" id="1122208"/>
    <lineage>
        <taxon>Bacteria</taxon>
        <taxon>Pseudomonadati</taxon>
        <taxon>Bacteroidota</taxon>
        <taxon>Cytophagia</taxon>
        <taxon>Cytophagales</taxon>
        <taxon>Reichenbachiellaceae</taxon>
        <taxon>Marinoscillum</taxon>
    </lineage>
</organism>
<feature type="domain" description="EamA" evidence="2">
    <location>
        <begin position="2"/>
        <end position="143"/>
    </location>
</feature>
<feature type="transmembrane region" description="Helical" evidence="1">
    <location>
        <begin position="158"/>
        <end position="175"/>
    </location>
</feature>
<keyword evidence="1" id="KW-0472">Membrane</keyword>
<feature type="transmembrane region" description="Helical" evidence="1">
    <location>
        <begin position="127"/>
        <end position="146"/>
    </location>
</feature>
<dbReference type="AlphaFoldDB" id="A0A3D9L7W6"/>
<dbReference type="GO" id="GO:0016020">
    <property type="term" value="C:membrane"/>
    <property type="evidence" value="ECO:0007669"/>
    <property type="project" value="InterPro"/>
</dbReference>
<dbReference type="Proteomes" id="UP000256779">
    <property type="component" value="Unassembled WGS sequence"/>
</dbReference>
<keyword evidence="1" id="KW-1133">Transmembrane helix</keyword>
<feature type="transmembrane region" description="Helical" evidence="1">
    <location>
        <begin position="222"/>
        <end position="242"/>
    </location>
</feature>
<feature type="transmembrane region" description="Helical" evidence="1">
    <location>
        <begin position="190"/>
        <end position="210"/>
    </location>
</feature>
<feature type="transmembrane region" description="Helical" evidence="1">
    <location>
        <begin position="280"/>
        <end position="296"/>
    </location>
</feature>
<protein>
    <submittedName>
        <fullName evidence="3">Transporter family protein</fullName>
    </submittedName>
</protein>
<gene>
    <name evidence="3" type="ORF">C7460_103266</name>
</gene>
<dbReference type="RefSeq" id="WP_115867024.1">
    <property type="nucleotide sequence ID" value="NZ_QREG01000003.1"/>
</dbReference>
<dbReference type="EMBL" id="QREG01000003">
    <property type="protein sequence ID" value="REE01749.1"/>
    <property type="molecule type" value="Genomic_DNA"/>
</dbReference>
<dbReference type="Gene3D" id="1.10.3730.20">
    <property type="match status" value="1"/>
</dbReference>
<comment type="caution">
    <text evidence="3">The sequence shown here is derived from an EMBL/GenBank/DDBJ whole genome shotgun (WGS) entry which is preliminary data.</text>
</comment>
<evidence type="ECO:0000313" key="3">
    <source>
        <dbReference type="EMBL" id="REE01749.1"/>
    </source>
</evidence>
<dbReference type="PANTHER" id="PTHR22911">
    <property type="entry name" value="ACYL-MALONYL CONDENSING ENZYME-RELATED"/>
    <property type="match status" value="1"/>
</dbReference>
<dbReference type="Pfam" id="PF00892">
    <property type="entry name" value="EamA"/>
    <property type="match status" value="2"/>
</dbReference>
<dbReference type="OrthoDB" id="1003630at2"/>